<dbReference type="EMBL" id="NBSK02000005">
    <property type="protein sequence ID" value="KAJ0203423.1"/>
    <property type="molecule type" value="Genomic_DNA"/>
</dbReference>
<dbReference type="AlphaFoldDB" id="A0A9R1VER3"/>
<keyword evidence="9" id="KW-0464">Manganese</keyword>
<dbReference type="Pfam" id="PF03822">
    <property type="entry name" value="NAF"/>
    <property type="match status" value="1"/>
</dbReference>
<dbReference type="InterPro" id="IPR011009">
    <property type="entry name" value="Kinase-like_dom_sf"/>
</dbReference>
<keyword evidence="6 12" id="KW-0547">Nucleotide-binding</keyword>
<evidence type="ECO:0000313" key="17">
    <source>
        <dbReference type="Proteomes" id="UP000235145"/>
    </source>
</evidence>
<proteinExistence type="inferred from homology"/>
<dbReference type="Pfam" id="PF00069">
    <property type="entry name" value="Pkinase"/>
    <property type="match status" value="1"/>
</dbReference>
<evidence type="ECO:0000256" key="4">
    <source>
        <dbReference type="ARBA" id="ARBA00022527"/>
    </source>
</evidence>
<evidence type="ECO:0000256" key="8">
    <source>
        <dbReference type="ARBA" id="ARBA00022840"/>
    </source>
</evidence>
<dbReference type="SUPFAM" id="SSF56112">
    <property type="entry name" value="Protein kinase-like (PK-like)"/>
    <property type="match status" value="1"/>
</dbReference>
<dbReference type="SMART" id="SM00220">
    <property type="entry name" value="S_TKc"/>
    <property type="match status" value="1"/>
</dbReference>
<evidence type="ECO:0000256" key="5">
    <source>
        <dbReference type="ARBA" id="ARBA00022679"/>
    </source>
</evidence>
<evidence type="ECO:0000313" key="16">
    <source>
        <dbReference type="EMBL" id="KAJ0203423.1"/>
    </source>
</evidence>
<organism evidence="16 17">
    <name type="scientific">Lactuca sativa</name>
    <name type="common">Garden lettuce</name>
    <dbReference type="NCBI Taxonomy" id="4236"/>
    <lineage>
        <taxon>Eukaryota</taxon>
        <taxon>Viridiplantae</taxon>
        <taxon>Streptophyta</taxon>
        <taxon>Embryophyta</taxon>
        <taxon>Tracheophyta</taxon>
        <taxon>Spermatophyta</taxon>
        <taxon>Magnoliopsida</taxon>
        <taxon>eudicotyledons</taxon>
        <taxon>Gunneridae</taxon>
        <taxon>Pentapetalae</taxon>
        <taxon>asterids</taxon>
        <taxon>campanulids</taxon>
        <taxon>Asterales</taxon>
        <taxon>Asteraceae</taxon>
        <taxon>Cichorioideae</taxon>
        <taxon>Cichorieae</taxon>
        <taxon>Lactucinae</taxon>
        <taxon>Lactuca</taxon>
    </lineage>
</organism>
<dbReference type="GO" id="GO:0004674">
    <property type="term" value="F:protein serine/threonine kinase activity"/>
    <property type="evidence" value="ECO:0000318"/>
    <property type="project" value="GO_Central"/>
</dbReference>
<reference evidence="16 17" key="1">
    <citation type="journal article" date="2017" name="Nat. Commun.">
        <title>Genome assembly with in vitro proximity ligation data and whole-genome triplication in lettuce.</title>
        <authorList>
            <person name="Reyes-Chin-Wo S."/>
            <person name="Wang Z."/>
            <person name="Yang X."/>
            <person name="Kozik A."/>
            <person name="Arikit S."/>
            <person name="Song C."/>
            <person name="Xia L."/>
            <person name="Froenicke L."/>
            <person name="Lavelle D.O."/>
            <person name="Truco M.J."/>
            <person name="Xia R."/>
            <person name="Zhu S."/>
            <person name="Xu C."/>
            <person name="Xu H."/>
            <person name="Xu X."/>
            <person name="Cox K."/>
            <person name="Korf I."/>
            <person name="Meyers B.C."/>
            <person name="Michelmore R.W."/>
        </authorList>
    </citation>
    <scope>NUCLEOTIDE SEQUENCE [LARGE SCALE GENOMIC DNA]</scope>
    <source>
        <strain evidence="17">cv. Salinas</strain>
        <tissue evidence="16">Seedlings</tissue>
    </source>
</reference>
<dbReference type="PROSITE" id="PS50816">
    <property type="entry name" value="NAF"/>
    <property type="match status" value="1"/>
</dbReference>
<dbReference type="InterPro" id="IPR000719">
    <property type="entry name" value="Prot_kinase_dom"/>
</dbReference>
<evidence type="ECO:0000256" key="7">
    <source>
        <dbReference type="ARBA" id="ARBA00022777"/>
    </source>
</evidence>
<dbReference type="InterPro" id="IPR018451">
    <property type="entry name" value="NAF/FISL_domain"/>
</dbReference>
<evidence type="ECO:0000256" key="1">
    <source>
        <dbReference type="ARBA" id="ARBA00001936"/>
    </source>
</evidence>
<gene>
    <name evidence="16" type="ORF">LSAT_V11C500253320</name>
</gene>
<comment type="catalytic activity">
    <reaction evidence="10">
        <text>L-threonyl-[protein] + ATP = O-phospho-L-threonyl-[protein] + ADP + H(+)</text>
        <dbReference type="Rhea" id="RHEA:46608"/>
        <dbReference type="Rhea" id="RHEA-COMP:11060"/>
        <dbReference type="Rhea" id="RHEA-COMP:11605"/>
        <dbReference type="ChEBI" id="CHEBI:15378"/>
        <dbReference type="ChEBI" id="CHEBI:30013"/>
        <dbReference type="ChEBI" id="CHEBI:30616"/>
        <dbReference type="ChEBI" id="CHEBI:61977"/>
        <dbReference type="ChEBI" id="CHEBI:456216"/>
        <dbReference type="EC" id="2.7.11.1"/>
    </reaction>
</comment>
<keyword evidence="5" id="KW-0808">Transferase</keyword>
<dbReference type="GO" id="GO:0007165">
    <property type="term" value="P:signal transduction"/>
    <property type="evidence" value="ECO:0007669"/>
    <property type="project" value="InterPro"/>
</dbReference>
<dbReference type="PROSITE" id="PS00107">
    <property type="entry name" value="PROTEIN_KINASE_ATP"/>
    <property type="match status" value="1"/>
</dbReference>
<evidence type="ECO:0000256" key="9">
    <source>
        <dbReference type="ARBA" id="ARBA00023211"/>
    </source>
</evidence>
<dbReference type="PROSITE" id="PS50011">
    <property type="entry name" value="PROTEIN_KINASE_DOM"/>
    <property type="match status" value="1"/>
</dbReference>
<dbReference type="EC" id="2.7.11.1" evidence="3"/>
<dbReference type="PANTHER" id="PTHR43895:SF33">
    <property type="entry name" value="PROTEIN KINASE DOMAIN-CONTAINING PROTEIN"/>
    <property type="match status" value="1"/>
</dbReference>
<comment type="cofactor">
    <cofactor evidence="1">
        <name>Mn(2+)</name>
        <dbReference type="ChEBI" id="CHEBI:29035"/>
    </cofactor>
</comment>
<evidence type="ECO:0000256" key="2">
    <source>
        <dbReference type="ARBA" id="ARBA00006234"/>
    </source>
</evidence>
<sequence>MAPPSPATSINRTSSDGGTIILNKYQLTRLLGRGSFAKVYHGRSLIDDSSVAVKVIEKPSIADPTMEPRLVREVAAMRRLNHPNILKLHEVLATKTKIYLVMELASGGELFTQLSRRGRMKEATARRYFQQIVSTLNFCHQNGVAHRDLKPQNLLLDDDGNLKISDFGLSALPESQKDGLLHTACGTPAYTAPEIVRRKGYDGAKADAWSCGIILFIFLAGYLPFDDSNLANMYRKIHLREFAFPDWMPKQPRIIIQKLLDPNPKTRMSIETLMNLSWFKKSLRPDPTLELHNETEAEATEEDDLSSIKYKTTMNAFDIISMSSGLDLSGIFEEKIVRKDRRFTTTATAAEIERRVVEVGERLGYRSKKMKDKENRNRDVMGLVKGRVVVLAKVLEVAVDLLLVEMTVVGGGGGFSEVEWEEFKVGFEDVVVSWHC</sequence>
<keyword evidence="7" id="KW-0418">Kinase</keyword>
<evidence type="ECO:0000256" key="3">
    <source>
        <dbReference type="ARBA" id="ARBA00012513"/>
    </source>
</evidence>
<name>A0A9R1VER3_LACSA</name>
<dbReference type="GO" id="GO:0005524">
    <property type="term" value="F:ATP binding"/>
    <property type="evidence" value="ECO:0007669"/>
    <property type="project" value="UniProtKB-UniRule"/>
</dbReference>
<evidence type="ECO:0000256" key="6">
    <source>
        <dbReference type="ARBA" id="ARBA00022741"/>
    </source>
</evidence>
<evidence type="ECO:0000256" key="11">
    <source>
        <dbReference type="ARBA" id="ARBA00048679"/>
    </source>
</evidence>
<feature type="binding site" evidence="12">
    <location>
        <position position="54"/>
    </location>
    <ligand>
        <name>ATP</name>
        <dbReference type="ChEBI" id="CHEBI:30616"/>
    </ligand>
</feature>
<dbReference type="PROSITE" id="PS00108">
    <property type="entry name" value="PROTEIN_KINASE_ST"/>
    <property type="match status" value="1"/>
</dbReference>
<evidence type="ECO:0000256" key="13">
    <source>
        <dbReference type="RuleBase" id="RU000304"/>
    </source>
</evidence>
<evidence type="ECO:0000259" key="14">
    <source>
        <dbReference type="PROSITE" id="PS50011"/>
    </source>
</evidence>
<dbReference type="PANTHER" id="PTHR43895">
    <property type="entry name" value="CALCIUM/CALMODULIN-DEPENDENT PROTEIN KINASE KINASE-RELATED"/>
    <property type="match status" value="1"/>
</dbReference>
<comment type="caution">
    <text evidence="16">The sequence shown here is derived from an EMBL/GenBank/DDBJ whole genome shotgun (WGS) entry which is preliminary data.</text>
</comment>
<dbReference type="Proteomes" id="UP000235145">
    <property type="component" value="Unassembled WGS sequence"/>
</dbReference>
<dbReference type="InterPro" id="IPR017441">
    <property type="entry name" value="Protein_kinase_ATP_BS"/>
</dbReference>
<comment type="catalytic activity">
    <reaction evidence="11">
        <text>L-seryl-[protein] + ATP = O-phospho-L-seryl-[protein] + ADP + H(+)</text>
        <dbReference type="Rhea" id="RHEA:17989"/>
        <dbReference type="Rhea" id="RHEA-COMP:9863"/>
        <dbReference type="Rhea" id="RHEA-COMP:11604"/>
        <dbReference type="ChEBI" id="CHEBI:15378"/>
        <dbReference type="ChEBI" id="CHEBI:29999"/>
        <dbReference type="ChEBI" id="CHEBI:30616"/>
        <dbReference type="ChEBI" id="CHEBI:83421"/>
        <dbReference type="ChEBI" id="CHEBI:456216"/>
        <dbReference type="EC" id="2.7.11.1"/>
    </reaction>
</comment>
<feature type="domain" description="Protein kinase" evidence="14">
    <location>
        <begin position="25"/>
        <end position="279"/>
    </location>
</feature>
<dbReference type="FunFam" id="1.10.510.10:FF:000653">
    <property type="entry name" value="Non-specific serine/threonine protein kinase"/>
    <property type="match status" value="1"/>
</dbReference>
<comment type="similarity">
    <text evidence="2">Belongs to the protein kinase superfamily. CAMK Ser/Thr protein kinase family. SNF1 subfamily.</text>
</comment>
<feature type="domain" description="NAF" evidence="15">
    <location>
        <begin position="309"/>
        <end position="333"/>
    </location>
</feature>
<evidence type="ECO:0000256" key="12">
    <source>
        <dbReference type="PROSITE-ProRule" id="PRU10141"/>
    </source>
</evidence>
<dbReference type="CDD" id="cd12195">
    <property type="entry name" value="CIPK_C"/>
    <property type="match status" value="1"/>
</dbReference>
<keyword evidence="4 13" id="KW-0723">Serine/threonine-protein kinase</keyword>
<accession>A0A9R1VER3</accession>
<dbReference type="Gene3D" id="3.30.200.20">
    <property type="entry name" value="Phosphorylase Kinase, domain 1"/>
    <property type="match status" value="1"/>
</dbReference>
<evidence type="ECO:0000256" key="10">
    <source>
        <dbReference type="ARBA" id="ARBA00047899"/>
    </source>
</evidence>
<protein>
    <recommendedName>
        <fullName evidence="3">non-specific serine/threonine protein kinase</fullName>
        <ecNumber evidence="3">2.7.11.1</ecNumber>
    </recommendedName>
</protein>
<dbReference type="Gene3D" id="1.10.510.10">
    <property type="entry name" value="Transferase(Phosphotransferase) domain 1"/>
    <property type="match status" value="1"/>
</dbReference>
<dbReference type="InterPro" id="IPR008271">
    <property type="entry name" value="Ser/Thr_kinase_AS"/>
</dbReference>
<keyword evidence="17" id="KW-1185">Reference proteome</keyword>
<dbReference type="InterPro" id="IPR004041">
    <property type="entry name" value="NAF_dom"/>
</dbReference>
<keyword evidence="8 12" id="KW-0067">ATP-binding</keyword>
<dbReference type="Gene3D" id="3.30.310.80">
    <property type="entry name" value="Kinase associated domain 1, KA1"/>
    <property type="match status" value="1"/>
</dbReference>
<evidence type="ECO:0000259" key="15">
    <source>
        <dbReference type="PROSITE" id="PS50816"/>
    </source>
</evidence>
<dbReference type="FunFam" id="3.30.200.20:FF:000042">
    <property type="entry name" value="Aurora kinase A"/>
    <property type="match status" value="1"/>
</dbReference>
<dbReference type="Gramene" id="rna-gnl|WGS:NBSK|LSAT_5X67961_mrna">
    <property type="protein sequence ID" value="cds-PLY87179.1"/>
    <property type="gene ID" value="gene-LSAT_5X67961"/>
</dbReference>